<dbReference type="InterPro" id="IPR025676">
    <property type="entry name" value="Clr5_dom"/>
</dbReference>
<feature type="domain" description="Clr5" evidence="4">
    <location>
        <begin position="1"/>
        <end position="53"/>
    </location>
</feature>
<accession>A0A6A6ZMI9</accession>
<keyword evidence="6" id="KW-1185">Reference proteome</keyword>
<evidence type="ECO:0000259" key="4">
    <source>
        <dbReference type="Pfam" id="PF14420"/>
    </source>
</evidence>
<reference evidence="5" key="1">
    <citation type="journal article" date="2020" name="Stud. Mycol.">
        <title>101 Dothideomycetes genomes: a test case for predicting lifestyles and emergence of pathogens.</title>
        <authorList>
            <person name="Haridas S."/>
            <person name="Albert R."/>
            <person name="Binder M."/>
            <person name="Bloem J."/>
            <person name="Labutti K."/>
            <person name="Salamov A."/>
            <person name="Andreopoulos B."/>
            <person name="Baker S."/>
            <person name="Barry K."/>
            <person name="Bills G."/>
            <person name="Bluhm B."/>
            <person name="Cannon C."/>
            <person name="Castanera R."/>
            <person name="Culley D."/>
            <person name="Daum C."/>
            <person name="Ezra D."/>
            <person name="Gonzalez J."/>
            <person name="Henrissat B."/>
            <person name="Kuo A."/>
            <person name="Liang C."/>
            <person name="Lipzen A."/>
            <person name="Lutzoni F."/>
            <person name="Magnuson J."/>
            <person name="Mondo S."/>
            <person name="Nolan M."/>
            <person name="Ohm R."/>
            <person name="Pangilinan J."/>
            <person name="Park H.-J."/>
            <person name="Ramirez L."/>
            <person name="Alfaro M."/>
            <person name="Sun H."/>
            <person name="Tritt A."/>
            <person name="Yoshinaga Y."/>
            <person name="Zwiers L.-H."/>
            <person name="Turgeon B."/>
            <person name="Goodwin S."/>
            <person name="Spatafora J."/>
            <person name="Crous P."/>
            <person name="Grigoriev I."/>
        </authorList>
    </citation>
    <scope>NUCLEOTIDE SEQUENCE</scope>
    <source>
        <strain evidence="5">CBS 113818</strain>
    </source>
</reference>
<protein>
    <submittedName>
        <fullName evidence="5">Ankyrin</fullName>
    </submittedName>
</protein>
<feature type="compositionally biased region" description="Basic and acidic residues" evidence="3">
    <location>
        <begin position="60"/>
        <end position="71"/>
    </location>
</feature>
<dbReference type="InterPro" id="IPR002110">
    <property type="entry name" value="Ankyrin_rpt"/>
</dbReference>
<sequence length="830" mass="93012">MTKDWEAVQDEIRELSFNQKKCLEDVKELMERKYKFRASTRAYRMKLKEWGFMRHKPRRTAAERNASRESSHIAPVDNGDREERDSSATIEPTPAVVHEKQGGWKIVPESELAEAEPTFMGLLHQSTSLEPTLDPWAQAGTRATEIVMDMLGAMLDNDTSRLESLIVENPNHVNDPIGMPFETPNSRFFAHPVMNHMVVLQHPDQTLLDIACGMPCGPNIWILLSHGAKGSRHPYGTDLALHNAIKNGRPYTVQAMLVPGRSSVNGVPGIAWKPLLQAAFWNHPEVVRILLRKGANLEDAGPSPTCAGTHTALQLCLNRRADDYVKENVRDKCNQVLRMLLEAGANVHVAPVTGSTLSPFELFTKPWQTTPYWATKLSVTELDCLRMFVNGGANLQVLFDGYPCTSTRRTTFEHQVLWHSTPAVARLVVDSFSVNPQLNDSSILHEILGTCPDAKRHPAETLRDIQVLLHKGADPNHPDMNGITPLRKCTEQCPAVDFVARLQMLLNGGADPEAGDRDGVQPFILAARTIEEPLLSEAMQAMVGKMRGNYTRTVDNVSRTWNAKHFPISETQTYEQVMSCSRSTGDFRLELQDMVPADVRETFQRAYFSVISKNFLDTMARTAKARMLTPRDKDEIVWIVLMRKGIDLPEYKFDQELVIALMDPQPLPSTQVDTSTIVPTAEITDNDTMMNDAAPESNPPPTTKSPAPSSPPRTAWQFNPNNTTTPSPPRTPKELNIDELFPSTTQIRWMHPDRAERPGDFEKACISVLMYKCGTCDDDVPLTKSEQEKHGVEHAHTSTCGEEECERRFCVARRKRNGVGCQDHLFGGEM</sequence>
<feature type="compositionally biased region" description="Pro residues" evidence="3">
    <location>
        <begin position="697"/>
        <end position="711"/>
    </location>
</feature>
<proteinExistence type="predicted"/>
<dbReference type="OrthoDB" id="194358at2759"/>
<dbReference type="PANTHER" id="PTHR24189:SF50">
    <property type="entry name" value="ANKYRIN REPEAT AND SOCS BOX PROTEIN 2"/>
    <property type="match status" value="1"/>
</dbReference>
<evidence type="ECO:0000256" key="3">
    <source>
        <dbReference type="SAM" id="MobiDB-lite"/>
    </source>
</evidence>
<evidence type="ECO:0000313" key="6">
    <source>
        <dbReference type="Proteomes" id="UP000799424"/>
    </source>
</evidence>
<evidence type="ECO:0000256" key="2">
    <source>
        <dbReference type="ARBA" id="ARBA00023043"/>
    </source>
</evidence>
<feature type="region of interest" description="Disordered" evidence="3">
    <location>
        <begin position="682"/>
        <end position="735"/>
    </location>
</feature>
<feature type="region of interest" description="Disordered" evidence="3">
    <location>
        <begin position="58"/>
        <end position="101"/>
    </location>
</feature>
<dbReference type="Pfam" id="PF14420">
    <property type="entry name" value="Clr5"/>
    <property type="match status" value="1"/>
</dbReference>
<keyword evidence="2" id="KW-0040">ANK repeat</keyword>
<dbReference type="PANTHER" id="PTHR24189">
    <property type="entry name" value="MYOTROPHIN"/>
    <property type="match status" value="1"/>
</dbReference>
<organism evidence="5 6">
    <name type="scientific">Ophiobolus disseminans</name>
    <dbReference type="NCBI Taxonomy" id="1469910"/>
    <lineage>
        <taxon>Eukaryota</taxon>
        <taxon>Fungi</taxon>
        <taxon>Dikarya</taxon>
        <taxon>Ascomycota</taxon>
        <taxon>Pezizomycotina</taxon>
        <taxon>Dothideomycetes</taxon>
        <taxon>Pleosporomycetidae</taxon>
        <taxon>Pleosporales</taxon>
        <taxon>Pleosporineae</taxon>
        <taxon>Phaeosphaeriaceae</taxon>
        <taxon>Ophiobolus</taxon>
    </lineage>
</organism>
<dbReference type="InterPro" id="IPR036770">
    <property type="entry name" value="Ankyrin_rpt-contain_sf"/>
</dbReference>
<dbReference type="EMBL" id="MU006237">
    <property type="protein sequence ID" value="KAF2821445.1"/>
    <property type="molecule type" value="Genomic_DNA"/>
</dbReference>
<dbReference type="Proteomes" id="UP000799424">
    <property type="component" value="Unassembled WGS sequence"/>
</dbReference>
<dbReference type="Pfam" id="PF00023">
    <property type="entry name" value="Ank"/>
    <property type="match status" value="1"/>
</dbReference>
<dbReference type="AlphaFoldDB" id="A0A6A6ZMI9"/>
<dbReference type="SUPFAM" id="SSF48403">
    <property type="entry name" value="Ankyrin repeat"/>
    <property type="match status" value="1"/>
</dbReference>
<evidence type="ECO:0000256" key="1">
    <source>
        <dbReference type="ARBA" id="ARBA00022737"/>
    </source>
</evidence>
<dbReference type="Gene3D" id="1.25.40.20">
    <property type="entry name" value="Ankyrin repeat-containing domain"/>
    <property type="match status" value="2"/>
</dbReference>
<dbReference type="InterPro" id="IPR050745">
    <property type="entry name" value="Multifunctional_regulatory"/>
</dbReference>
<evidence type="ECO:0000313" key="5">
    <source>
        <dbReference type="EMBL" id="KAF2821445.1"/>
    </source>
</evidence>
<gene>
    <name evidence="5" type="ORF">CC86DRAFT_104402</name>
</gene>
<keyword evidence="1" id="KW-0677">Repeat</keyword>
<name>A0A6A6ZMI9_9PLEO</name>
<dbReference type="SMART" id="SM00248">
    <property type="entry name" value="ANK"/>
    <property type="match status" value="4"/>
</dbReference>